<feature type="region of interest" description="Disordered" evidence="4">
    <location>
        <begin position="1096"/>
        <end position="1135"/>
    </location>
</feature>
<organism evidence="5 6">
    <name type="scientific">Chrysodeixis includens</name>
    <name type="common">Soybean looper</name>
    <name type="synonym">Pseudoplusia includens</name>
    <dbReference type="NCBI Taxonomy" id="689277"/>
    <lineage>
        <taxon>Eukaryota</taxon>
        <taxon>Metazoa</taxon>
        <taxon>Ecdysozoa</taxon>
        <taxon>Arthropoda</taxon>
        <taxon>Hexapoda</taxon>
        <taxon>Insecta</taxon>
        <taxon>Pterygota</taxon>
        <taxon>Neoptera</taxon>
        <taxon>Endopterygota</taxon>
        <taxon>Lepidoptera</taxon>
        <taxon>Glossata</taxon>
        <taxon>Ditrysia</taxon>
        <taxon>Noctuoidea</taxon>
        <taxon>Noctuidae</taxon>
        <taxon>Plusiinae</taxon>
        <taxon>Chrysodeixis</taxon>
    </lineage>
</organism>
<comment type="subcellular location">
    <subcellularLocation>
        <location evidence="1">Nucleus</location>
    </subcellularLocation>
</comment>
<feature type="region of interest" description="Disordered" evidence="4">
    <location>
        <begin position="678"/>
        <end position="738"/>
    </location>
</feature>
<reference evidence="5" key="1">
    <citation type="submission" date="2021-12" db="EMBL/GenBank/DDBJ databases">
        <authorList>
            <person name="King R."/>
        </authorList>
    </citation>
    <scope>NUCLEOTIDE SEQUENCE</scope>
</reference>
<evidence type="ECO:0008006" key="7">
    <source>
        <dbReference type="Google" id="ProtNLM"/>
    </source>
</evidence>
<feature type="compositionally biased region" description="Acidic residues" evidence="4">
    <location>
        <begin position="709"/>
        <end position="735"/>
    </location>
</feature>
<dbReference type="InterPro" id="IPR016024">
    <property type="entry name" value="ARM-type_fold"/>
</dbReference>
<dbReference type="SUPFAM" id="SSF48371">
    <property type="entry name" value="ARM repeat"/>
    <property type="match status" value="1"/>
</dbReference>
<evidence type="ECO:0000256" key="1">
    <source>
        <dbReference type="ARBA" id="ARBA00004123"/>
    </source>
</evidence>
<dbReference type="Pfam" id="PF04931">
    <property type="entry name" value="DNA_pol_phi"/>
    <property type="match status" value="1"/>
</dbReference>
<dbReference type="GO" id="GO:0005730">
    <property type="term" value="C:nucleolus"/>
    <property type="evidence" value="ECO:0007669"/>
    <property type="project" value="InterPro"/>
</dbReference>
<dbReference type="InterPro" id="IPR007015">
    <property type="entry name" value="DNA_pol_V/MYBBP1A"/>
</dbReference>
<evidence type="ECO:0000313" key="5">
    <source>
        <dbReference type="EMBL" id="CAH0595404.1"/>
    </source>
</evidence>
<proteinExistence type="inferred from homology"/>
<comment type="similarity">
    <text evidence="2">Belongs to the MYBBP1A family.</text>
</comment>
<dbReference type="GO" id="GO:0043565">
    <property type="term" value="F:sequence-specific DNA binding"/>
    <property type="evidence" value="ECO:0007669"/>
    <property type="project" value="TreeGrafter"/>
</dbReference>
<keyword evidence="3" id="KW-0539">Nucleus</keyword>
<dbReference type="EMBL" id="LR824024">
    <property type="protein sequence ID" value="CAH0595404.1"/>
    <property type="molecule type" value="Genomic_DNA"/>
</dbReference>
<name>A0A9P0FSP6_CHRIL</name>
<dbReference type="PANTHER" id="PTHR13213">
    <property type="entry name" value="MYB-BINDING PROTEIN 1A FAMILY MEMBER"/>
    <property type="match status" value="1"/>
</dbReference>
<evidence type="ECO:0000256" key="3">
    <source>
        <dbReference type="ARBA" id="ARBA00023242"/>
    </source>
</evidence>
<dbReference type="AlphaFoldDB" id="A0A9P0FSP6"/>
<gene>
    <name evidence="5" type="ORF">CINC_LOCUS6778</name>
</gene>
<protein>
    <recommendedName>
        <fullName evidence="7">DNA polymerase V</fullName>
    </recommendedName>
</protein>
<sequence>MTEETDPNAAQKESKVTASVLDAFDLLKAPKDDAKLNGGSKIISQLHGSENEKDLQYVLKRLVRSLGANVPDMRTGYFATLVALLSNFEGITISQLLELVKKELHSNGSSKSEVGDVALGQILVCGAIFRSKLILKCSSEEQGEVIQLLMAAGKKKSYLSTVAYLILLDFLKGVDVEQFASVYWPLIKQDFKKDIKEHTLDSLYFLMVINTKFPAKVKLRKLIGSTDVLAEDNIHTVCEKMMTGIDFNSIGHPIYKEVATNIANSPHLQLFWTSGIDSQLVKHNRNRELVAVNILTTVLNNINTGFEVLPELISRNFFKLFMDWFKGLQTASKIRSKRDNEDDNKIMIRKQKELLNALAKALKSDQVEESVRVEILQKLLLNPGEMNFTEITGTTVVKSIISDLKKDGVKKMAKLFKGVLLNTSKKFLKENVERNWYNNERVKAAELLSYLVSHEAIKDDTEFKLTYMKLLMCFGFFKIGGDDSVAVSSELSGAIKSCFYRCFTSRFSNVDNLVTVLSSLSSFICNILEKEQVKAKIEKQFPKENMECWEMLMEVCKKIEENDTKTKIDKVFLILLYQLGLFLFSEPVHVKIARSSIKELKSCYEHYRKGKKKQSKAKKAEDLSSDDPEWIEVLVEVLLSILSAESSVLRSVVQCVFRLLWEYLTPSAVGQIVSVLDPENESNPLTNDDSESENEDGDDNNEQENGKESDEESAEGEEESESDDDDDAEDDDDEEMRTPEQLRLAVQKALGSAALESDAESVDADMIDEEEGKKLDEALADAFKQFHQSKGKKSKKDRKDKKALSDFRIRVLDLIDIYLEKDPSMDICLGMIAPLTRCLEFCIQDSQFSELENRVRKTIKNLTKIRKFSSVDDIDMNILCDHLKSVIEKDARSHFLFQALGDVITFFATFIIHCSEKIDSKKSKGTKSSKTVSPLTEIIKESMQNYFQNRNCMLPIIFFHNVLQTDWDGSYALVPTIIQNVFNKNVRLFRRNEGLELMSGFYRSLKRSKPTSDKQIKQLIKLETEFETTLVKTLKGDDEFTVKNNFFVILRKLINTMQAFHESCQVETKLNFKSLLDVVGSCKATVKTVNNKQIQDTQAVKKAKPKKNKKKRKFEQMNGNAEPQQKKIKKASESE</sequence>
<evidence type="ECO:0000256" key="2">
    <source>
        <dbReference type="ARBA" id="ARBA00006809"/>
    </source>
</evidence>
<dbReference type="OrthoDB" id="342531at2759"/>
<dbReference type="GO" id="GO:0003714">
    <property type="term" value="F:transcription corepressor activity"/>
    <property type="evidence" value="ECO:0007669"/>
    <property type="project" value="TreeGrafter"/>
</dbReference>
<dbReference type="PANTHER" id="PTHR13213:SF2">
    <property type="entry name" value="MYB-BINDING PROTEIN 1A"/>
    <property type="match status" value="1"/>
</dbReference>
<dbReference type="GO" id="GO:0003723">
    <property type="term" value="F:RNA binding"/>
    <property type="evidence" value="ECO:0007669"/>
    <property type="project" value="TreeGrafter"/>
</dbReference>
<evidence type="ECO:0000313" key="6">
    <source>
        <dbReference type="Proteomes" id="UP001154114"/>
    </source>
</evidence>
<keyword evidence="6" id="KW-1185">Reference proteome</keyword>
<accession>A0A9P0FSP6</accession>
<feature type="compositionally biased region" description="Acidic residues" evidence="4">
    <location>
        <begin position="688"/>
        <end position="702"/>
    </location>
</feature>
<feature type="compositionally biased region" description="Basic residues" evidence="4">
    <location>
        <begin position="1101"/>
        <end position="1113"/>
    </location>
</feature>
<dbReference type="Proteomes" id="UP001154114">
    <property type="component" value="Chromosome 21"/>
</dbReference>
<evidence type="ECO:0000256" key="4">
    <source>
        <dbReference type="SAM" id="MobiDB-lite"/>
    </source>
</evidence>